<evidence type="ECO:0000313" key="2">
    <source>
        <dbReference type="Proteomes" id="UP000236021"/>
    </source>
</evidence>
<sequence length="121" mass="13922">MHHIILILFLVMPLSTMSAEKRCGWLENPTPANLWLIDNDSEWTLSVQGRGFINEKSMANMPFIDQKEFVRTNGNYGFSCVCLNVKTNKEKSEILEIYGGEQLLLKKCLEDPNIYSKIPLR</sequence>
<organism evidence="1 2">
    <name type="scientific">Stutzerimonas decontaminans</name>
    <dbReference type="NCBI Taxonomy" id="3022791"/>
    <lineage>
        <taxon>Bacteria</taxon>
        <taxon>Pseudomonadati</taxon>
        <taxon>Pseudomonadota</taxon>
        <taxon>Gammaproteobacteria</taxon>
        <taxon>Pseudomonadales</taxon>
        <taxon>Pseudomonadaceae</taxon>
        <taxon>Stutzerimonas</taxon>
    </lineage>
</organism>
<comment type="caution">
    <text evidence="1">The sequence shown here is derived from an EMBL/GenBank/DDBJ whole genome shotgun (WGS) entry which is preliminary data.</text>
</comment>
<protein>
    <submittedName>
        <fullName evidence="1">DUF4087 domain-containing protein</fullName>
    </submittedName>
</protein>
<evidence type="ECO:0000313" key="1">
    <source>
        <dbReference type="EMBL" id="PNF82842.1"/>
    </source>
</evidence>
<proteinExistence type="predicted"/>
<name>A0ABX4VS07_9GAMM</name>
<accession>A0ABX4VS07</accession>
<reference evidence="1 2" key="1">
    <citation type="submission" date="2018-01" db="EMBL/GenBank/DDBJ databases">
        <title>Denitrification phenotypes of diverse strains of Pseudomonas stutzeri.</title>
        <authorList>
            <person name="Milligan D.A."/>
            <person name="Bergaust L."/>
            <person name="Bakken L.R."/>
            <person name="Frostegard A."/>
        </authorList>
    </citation>
    <scope>NUCLEOTIDE SEQUENCE [LARGE SCALE GENOMIC DNA]</scope>
    <source>
        <strain evidence="1 2">ST27MN3</strain>
    </source>
</reference>
<dbReference type="EMBL" id="POUI01000008">
    <property type="protein sequence ID" value="PNF82842.1"/>
    <property type="molecule type" value="Genomic_DNA"/>
</dbReference>
<keyword evidence="2" id="KW-1185">Reference proteome</keyword>
<dbReference type="Pfam" id="PF13316">
    <property type="entry name" value="DUF4087"/>
    <property type="match status" value="1"/>
</dbReference>
<gene>
    <name evidence="1" type="ORF">CXK93_21165</name>
</gene>
<dbReference type="Proteomes" id="UP000236021">
    <property type="component" value="Unassembled WGS sequence"/>
</dbReference>
<dbReference type="RefSeq" id="WP_102857231.1">
    <property type="nucleotide sequence ID" value="NZ_CP007509.1"/>
</dbReference>
<dbReference type="InterPro" id="IPR025145">
    <property type="entry name" value="DUF4087"/>
</dbReference>